<keyword evidence="3 6" id="KW-0812">Transmembrane</keyword>
<organism evidence="7 8">
    <name type="scientific">Phorcysia thermohydrogeniphila</name>
    <dbReference type="NCBI Taxonomy" id="936138"/>
    <lineage>
        <taxon>Bacteria</taxon>
        <taxon>Pseudomonadati</taxon>
        <taxon>Aquificota</taxon>
        <taxon>Aquificia</taxon>
        <taxon>Desulfurobacteriales</taxon>
        <taxon>Desulfurobacteriaceae</taxon>
        <taxon>Phorcysia</taxon>
    </lineage>
</organism>
<dbReference type="GO" id="GO:0006824">
    <property type="term" value="P:cobalt ion transport"/>
    <property type="evidence" value="ECO:0007669"/>
    <property type="project" value="InterPro"/>
</dbReference>
<feature type="transmembrane region" description="Helical" evidence="6">
    <location>
        <begin position="98"/>
        <end position="126"/>
    </location>
</feature>
<dbReference type="RefSeq" id="WP_132526584.1">
    <property type="nucleotide sequence ID" value="NZ_SMFV01000003.1"/>
</dbReference>
<dbReference type="PANTHER" id="PTHR34857:SF2">
    <property type="entry name" value="SLL0384 PROTEIN"/>
    <property type="match status" value="1"/>
</dbReference>
<dbReference type="OrthoDB" id="8585740at2"/>
<evidence type="ECO:0000256" key="4">
    <source>
        <dbReference type="ARBA" id="ARBA00022989"/>
    </source>
</evidence>
<feature type="transmembrane region" description="Helical" evidence="6">
    <location>
        <begin position="60"/>
        <end position="78"/>
    </location>
</feature>
<sequence length="242" mass="28149">MESKTFLHTLDPRVKIVVLFLFSWGIALVQDFKGALFYLPFVFFSLLMAKKEVLKLAKHLFIANTFLLFIVLSMVLTYESPNMLRVGFVSISFDGLKLGLLLFLKSSLILSLTAVFLSTSSIFSIFHALHHLKFPNSLCQILFFSYRYLHTVKEEYETMLKAARCRGFKPESSIKTYKTFAYILANLLVRSYRRADRVYKAMLCRGFRGEFPVYSHFSLKRKDIIFAVTSFIYLAVVVLWRF</sequence>
<keyword evidence="2" id="KW-1003">Cell membrane</keyword>
<feature type="transmembrane region" description="Helical" evidence="6">
    <location>
        <begin position="35"/>
        <end position="53"/>
    </location>
</feature>
<proteinExistence type="predicted"/>
<evidence type="ECO:0000256" key="6">
    <source>
        <dbReference type="SAM" id="Phobius"/>
    </source>
</evidence>
<keyword evidence="5 6" id="KW-0472">Membrane</keyword>
<dbReference type="InterPro" id="IPR003339">
    <property type="entry name" value="ABC/ECF_trnsptr_transmembrane"/>
</dbReference>
<evidence type="ECO:0000256" key="1">
    <source>
        <dbReference type="ARBA" id="ARBA00004651"/>
    </source>
</evidence>
<dbReference type="GO" id="GO:0043190">
    <property type="term" value="C:ATP-binding cassette (ABC) transporter complex"/>
    <property type="evidence" value="ECO:0007669"/>
    <property type="project" value="InterPro"/>
</dbReference>
<dbReference type="EMBL" id="SMFV01000003">
    <property type="protein sequence ID" value="TCK04663.1"/>
    <property type="molecule type" value="Genomic_DNA"/>
</dbReference>
<name>A0A4R1GCW4_9BACT</name>
<dbReference type="CDD" id="cd16914">
    <property type="entry name" value="EcfT"/>
    <property type="match status" value="1"/>
</dbReference>
<accession>A0A4R1GCW4</accession>
<gene>
    <name evidence="7" type="ORF">CLV27_1096</name>
</gene>
<feature type="transmembrane region" description="Helical" evidence="6">
    <location>
        <begin position="224"/>
        <end position="240"/>
    </location>
</feature>
<evidence type="ECO:0000256" key="3">
    <source>
        <dbReference type="ARBA" id="ARBA00022692"/>
    </source>
</evidence>
<dbReference type="NCBIfam" id="TIGR02454">
    <property type="entry name" value="ECF_T_CbiQ"/>
    <property type="match status" value="1"/>
</dbReference>
<evidence type="ECO:0000313" key="7">
    <source>
        <dbReference type="EMBL" id="TCK04663.1"/>
    </source>
</evidence>
<dbReference type="InterPro" id="IPR012809">
    <property type="entry name" value="ECF_CbiQ"/>
</dbReference>
<protein>
    <submittedName>
        <fullName evidence="7">Cobalt/nickel transport system permease protein</fullName>
    </submittedName>
</protein>
<comment type="subcellular location">
    <subcellularLocation>
        <location evidence="1">Cell membrane</location>
        <topology evidence="1">Multi-pass membrane protein</topology>
    </subcellularLocation>
</comment>
<comment type="caution">
    <text evidence="7">The sequence shown here is derived from an EMBL/GenBank/DDBJ whole genome shotgun (WGS) entry which is preliminary data.</text>
</comment>
<dbReference type="InterPro" id="IPR051611">
    <property type="entry name" value="ECF_transporter_component"/>
</dbReference>
<evidence type="ECO:0000313" key="8">
    <source>
        <dbReference type="Proteomes" id="UP000295777"/>
    </source>
</evidence>
<dbReference type="AlphaFoldDB" id="A0A4R1GCW4"/>
<keyword evidence="8" id="KW-1185">Reference proteome</keyword>
<dbReference type="Pfam" id="PF02361">
    <property type="entry name" value="CbiQ"/>
    <property type="match status" value="1"/>
</dbReference>
<dbReference type="PANTHER" id="PTHR34857">
    <property type="entry name" value="SLL0384 PROTEIN"/>
    <property type="match status" value="1"/>
</dbReference>
<evidence type="ECO:0000256" key="5">
    <source>
        <dbReference type="ARBA" id="ARBA00023136"/>
    </source>
</evidence>
<dbReference type="Proteomes" id="UP000295777">
    <property type="component" value="Unassembled WGS sequence"/>
</dbReference>
<keyword evidence="4 6" id="KW-1133">Transmembrane helix</keyword>
<evidence type="ECO:0000256" key="2">
    <source>
        <dbReference type="ARBA" id="ARBA00022475"/>
    </source>
</evidence>
<reference evidence="7 8" key="1">
    <citation type="submission" date="2019-03" db="EMBL/GenBank/DDBJ databases">
        <title>Genomic Encyclopedia of Archaeal and Bacterial Type Strains, Phase II (KMG-II): from individual species to whole genera.</title>
        <authorList>
            <person name="Goeker M."/>
        </authorList>
    </citation>
    <scope>NUCLEOTIDE SEQUENCE [LARGE SCALE GENOMIC DNA]</scope>
    <source>
        <strain evidence="7 8">DSM 24425</strain>
    </source>
</reference>